<name>A0A835IPT5_9MAGN</name>
<protein>
    <submittedName>
        <fullName evidence="1">Uncharacterized protein</fullName>
    </submittedName>
</protein>
<comment type="caution">
    <text evidence="1">The sequence shown here is derived from an EMBL/GenBank/DDBJ whole genome shotgun (WGS) entry which is preliminary data.</text>
</comment>
<organism evidence="1 2">
    <name type="scientific">Coptis chinensis</name>
    <dbReference type="NCBI Taxonomy" id="261450"/>
    <lineage>
        <taxon>Eukaryota</taxon>
        <taxon>Viridiplantae</taxon>
        <taxon>Streptophyta</taxon>
        <taxon>Embryophyta</taxon>
        <taxon>Tracheophyta</taxon>
        <taxon>Spermatophyta</taxon>
        <taxon>Magnoliopsida</taxon>
        <taxon>Ranunculales</taxon>
        <taxon>Ranunculaceae</taxon>
        <taxon>Coptidoideae</taxon>
        <taxon>Coptis</taxon>
    </lineage>
</organism>
<sequence length="236" mass="25983">MNLNHHHYRIKLFWDFNCAKFARNSAEPKSCFYLAISHNACIEFFLGDLEDTALRRSSATVISPSSEPTLLSRREHVFGQRHYMTRAQFLGSDHEIGIECAGGTLRVKVDGEVGLVVKRLVWKFRGNERIIVGNSAIEFYWDLFDWVAGGGGGHGVFMFQVGDGGVWPEMVGMEKRLMKKSLSFSPSMSSSPSPSCSSVLQWADGSSDGGRTSCASSTKSCGSGGFSLLLFAWKSS</sequence>
<dbReference type="PANTHER" id="PTHR31972:SF6">
    <property type="entry name" value="DUF868 DOMAIN-CONTAINING PROTEIN"/>
    <property type="match status" value="1"/>
</dbReference>
<dbReference type="EMBL" id="JADFTS010000002">
    <property type="protein sequence ID" value="KAF9621274.1"/>
    <property type="molecule type" value="Genomic_DNA"/>
</dbReference>
<reference evidence="1 2" key="1">
    <citation type="submission" date="2020-10" db="EMBL/GenBank/DDBJ databases">
        <title>The Coptis chinensis genome and diversification of protoberbering-type alkaloids.</title>
        <authorList>
            <person name="Wang B."/>
            <person name="Shu S."/>
            <person name="Song C."/>
            <person name="Liu Y."/>
        </authorList>
    </citation>
    <scope>NUCLEOTIDE SEQUENCE [LARGE SCALE GENOMIC DNA]</scope>
    <source>
        <strain evidence="1">HL-2020</strain>
        <tissue evidence="1">Leaf</tissue>
    </source>
</reference>
<gene>
    <name evidence="1" type="ORF">IFM89_018491</name>
</gene>
<dbReference type="Proteomes" id="UP000631114">
    <property type="component" value="Unassembled WGS sequence"/>
</dbReference>
<evidence type="ECO:0000313" key="2">
    <source>
        <dbReference type="Proteomes" id="UP000631114"/>
    </source>
</evidence>
<proteinExistence type="predicted"/>
<dbReference type="InterPro" id="IPR008586">
    <property type="entry name" value="DUF868_pln"/>
</dbReference>
<dbReference type="PANTHER" id="PTHR31972">
    <property type="entry name" value="EXPRESSED PROTEIN"/>
    <property type="match status" value="1"/>
</dbReference>
<dbReference type="AlphaFoldDB" id="A0A835IPT5"/>
<dbReference type="OrthoDB" id="1913958at2759"/>
<evidence type="ECO:0000313" key="1">
    <source>
        <dbReference type="EMBL" id="KAF9621274.1"/>
    </source>
</evidence>
<accession>A0A835IPT5</accession>
<keyword evidence="2" id="KW-1185">Reference proteome</keyword>
<dbReference type="Pfam" id="PF05910">
    <property type="entry name" value="DUF868"/>
    <property type="match status" value="1"/>
</dbReference>